<evidence type="ECO:0000313" key="2">
    <source>
        <dbReference type="EMBL" id="MFB9630306.1"/>
    </source>
</evidence>
<keyword evidence="3" id="KW-1185">Reference proteome</keyword>
<gene>
    <name evidence="2" type="ORF">ACFFSA_45145</name>
</gene>
<dbReference type="RefSeq" id="WP_344988023.1">
    <property type="nucleotide sequence ID" value="NZ_BAAAXV010000002.1"/>
</dbReference>
<accession>A0ABV5SF64</accession>
<organism evidence="2 3">
    <name type="scientific">Nonomuraea helvata</name>
    <dbReference type="NCBI Taxonomy" id="37484"/>
    <lineage>
        <taxon>Bacteria</taxon>
        <taxon>Bacillati</taxon>
        <taxon>Actinomycetota</taxon>
        <taxon>Actinomycetes</taxon>
        <taxon>Streptosporangiales</taxon>
        <taxon>Streptosporangiaceae</taxon>
        <taxon>Nonomuraea</taxon>
    </lineage>
</organism>
<evidence type="ECO:0008006" key="4">
    <source>
        <dbReference type="Google" id="ProtNLM"/>
    </source>
</evidence>
<dbReference type="Gene3D" id="3.20.20.100">
    <property type="entry name" value="NADP-dependent oxidoreductase domain"/>
    <property type="match status" value="1"/>
</dbReference>
<comment type="caution">
    <text evidence="2">The sequence shown here is derived from an EMBL/GenBank/DDBJ whole genome shotgun (WGS) entry which is preliminary data.</text>
</comment>
<dbReference type="InterPro" id="IPR036812">
    <property type="entry name" value="NAD(P)_OxRdtase_dom_sf"/>
</dbReference>
<keyword evidence="1" id="KW-1133">Transmembrane helix</keyword>
<keyword evidence="1" id="KW-0812">Transmembrane</keyword>
<sequence>MSDSFRTLGRSGLRVSAIGFGAWAIGGPFMARGKPAGWGQVDDEESVPCIGRSTWE</sequence>
<proteinExistence type="predicted"/>
<feature type="transmembrane region" description="Helical" evidence="1">
    <location>
        <begin position="12"/>
        <end position="31"/>
    </location>
</feature>
<dbReference type="Proteomes" id="UP001589532">
    <property type="component" value="Unassembled WGS sequence"/>
</dbReference>
<evidence type="ECO:0000256" key="1">
    <source>
        <dbReference type="SAM" id="Phobius"/>
    </source>
</evidence>
<dbReference type="EMBL" id="JBHMBW010000094">
    <property type="protein sequence ID" value="MFB9630306.1"/>
    <property type="molecule type" value="Genomic_DNA"/>
</dbReference>
<dbReference type="SUPFAM" id="SSF51430">
    <property type="entry name" value="NAD(P)-linked oxidoreductase"/>
    <property type="match status" value="1"/>
</dbReference>
<keyword evidence="1" id="KW-0472">Membrane</keyword>
<evidence type="ECO:0000313" key="3">
    <source>
        <dbReference type="Proteomes" id="UP001589532"/>
    </source>
</evidence>
<protein>
    <recommendedName>
        <fullName evidence="4">Aldo/keto reductase</fullName>
    </recommendedName>
</protein>
<reference evidence="2 3" key="1">
    <citation type="submission" date="2024-09" db="EMBL/GenBank/DDBJ databases">
        <authorList>
            <person name="Sun Q."/>
            <person name="Mori K."/>
        </authorList>
    </citation>
    <scope>NUCLEOTIDE SEQUENCE [LARGE SCALE GENOMIC DNA]</scope>
    <source>
        <strain evidence="2 3">JCM 3143</strain>
    </source>
</reference>
<name>A0ABV5SF64_9ACTN</name>